<evidence type="ECO:0000256" key="3">
    <source>
        <dbReference type="ARBA" id="ARBA00023125"/>
    </source>
</evidence>
<evidence type="ECO:0000259" key="5">
    <source>
        <dbReference type="PROSITE" id="PS50931"/>
    </source>
</evidence>
<comment type="similarity">
    <text evidence="1">Belongs to the LysR transcriptional regulatory family.</text>
</comment>
<organism evidence="6 7">
    <name type="scientific">Pseudoduganella violacea</name>
    <dbReference type="NCBI Taxonomy" id="1715466"/>
    <lineage>
        <taxon>Bacteria</taxon>
        <taxon>Pseudomonadati</taxon>
        <taxon>Pseudomonadota</taxon>
        <taxon>Betaproteobacteria</taxon>
        <taxon>Burkholderiales</taxon>
        <taxon>Oxalobacteraceae</taxon>
        <taxon>Telluria group</taxon>
        <taxon>Pseudoduganella</taxon>
    </lineage>
</organism>
<dbReference type="SUPFAM" id="SSF53850">
    <property type="entry name" value="Periplasmic binding protein-like II"/>
    <property type="match status" value="1"/>
</dbReference>
<name>A0A7W5B679_9BURK</name>
<dbReference type="PANTHER" id="PTHR30579">
    <property type="entry name" value="TRANSCRIPTIONAL REGULATOR"/>
    <property type="match status" value="1"/>
</dbReference>
<dbReference type="FunFam" id="1.10.10.10:FF:000001">
    <property type="entry name" value="LysR family transcriptional regulator"/>
    <property type="match status" value="1"/>
</dbReference>
<keyword evidence="4" id="KW-0804">Transcription</keyword>
<gene>
    <name evidence="6" type="ORF">FHS03_000332</name>
</gene>
<evidence type="ECO:0000313" key="6">
    <source>
        <dbReference type="EMBL" id="MBB3117313.1"/>
    </source>
</evidence>
<dbReference type="Gene3D" id="1.10.10.10">
    <property type="entry name" value="Winged helix-like DNA-binding domain superfamily/Winged helix DNA-binding domain"/>
    <property type="match status" value="1"/>
</dbReference>
<dbReference type="EMBL" id="JACHXD010000001">
    <property type="protein sequence ID" value="MBB3117313.1"/>
    <property type="molecule type" value="Genomic_DNA"/>
</dbReference>
<dbReference type="Gene3D" id="3.40.190.10">
    <property type="entry name" value="Periplasmic binding protein-like II"/>
    <property type="match status" value="2"/>
</dbReference>
<dbReference type="RefSeq" id="WP_183439277.1">
    <property type="nucleotide sequence ID" value="NZ_JACHXD010000001.1"/>
</dbReference>
<dbReference type="GO" id="GO:0003677">
    <property type="term" value="F:DNA binding"/>
    <property type="evidence" value="ECO:0007669"/>
    <property type="project" value="UniProtKB-KW"/>
</dbReference>
<protein>
    <submittedName>
        <fullName evidence="6">DNA-binding transcriptional LysR family regulator</fullName>
    </submittedName>
</protein>
<keyword evidence="7" id="KW-1185">Reference proteome</keyword>
<accession>A0A7W5B679</accession>
<dbReference type="PRINTS" id="PR00039">
    <property type="entry name" value="HTHLYSR"/>
</dbReference>
<dbReference type="Pfam" id="PF00126">
    <property type="entry name" value="HTH_1"/>
    <property type="match status" value="1"/>
</dbReference>
<dbReference type="InterPro" id="IPR005119">
    <property type="entry name" value="LysR_subst-bd"/>
</dbReference>
<dbReference type="GO" id="GO:0003700">
    <property type="term" value="F:DNA-binding transcription factor activity"/>
    <property type="evidence" value="ECO:0007669"/>
    <property type="project" value="InterPro"/>
</dbReference>
<dbReference type="AlphaFoldDB" id="A0A7W5B679"/>
<dbReference type="Pfam" id="PF03466">
    <property type="entry name" value="LysR_substrate"/>
    <property type="match status" value="1"/>
</dbReference>
<evidence type="ECO:0000256" key="2">
    <source>
        <dbReference type="ARBA" id="ARBA00023015"/>
    </source>
</evidence>
<dbReference type="SUPFAM" id="SSF46785">
    <property type="entry name" value="Winged helix' DNA-binding domain"/>
    <property type="match status" value="1"/>
</dbReference>
<dbReference type="InterPro" id="IPR050176">
    <property type="entry name" value="LTTR"/>
</dbReference>
<dbReference type="PANTHER" id="PTHR30579:SF7">
    <property type="entry name" value="HTH-TYPE TRANSCRIPTIONAL REGULATOR LRHA-RELATED"/>
    <property type="match status" value="1"/>
</dbReference>
<sequence>MNLDPSLLRTFVAVHEAGSFTRAAERLHLTQSAISHQIRRLEEQLGRPLLQRTTRSLTITDDGEDLLPYARQILDALDSLGQRFRPSPISGEVRFGAPENFVGDRLPTLLCQFARSFPSVRLDVRVNMQLDLRALIRDGELDLAVIMTPGDSQEGTRIRQTQLVWVAGESFDLPKGSPLPLAFFPTPCINRRVGISALDEIGVKWQTVFTSPSQQGISAAILSGLAVSVLPREDVKEGMRIVDGCYGLPALPKASFALICNDEGKTAATQAFGQLILDLSKQAADAKLKRRGRR</sequence>
<dbReference type="InterPro" id="IPR036390">
    <property type="entry name" value="WH_DNA-bd_sf"/>
</dbReference>
<keyword evidence="2" id="KW-0805">Transcription regulation</keyword>
<dbReference type="PROSITE" id="PS50931">
    <property type="entry name" value="HTH_LYSR"/>
    <property type="match status" value="1"/>
</dbReference>
<dbReference type="InterPro" id="IPR036388">
    <property type="entry name" value="WH-like_DNA-bd_sf"/>
</dbReference>
<feature type="domain" description="HTH lysR-type" evidence="5">
    <location>
        <begin position="1"/>
        <end position="60"/>
    </location>
</feature>
<keyword evidence="3 6" id="KW-0238">DNA-binding</keyword>
<comment type="caution">
    <text evidence="6">The sequence shown here is derived from an EMBL/GenBank/DDBJ whole genome shotgun (WGS) entry which is preliminary data.</text>
</comment>
<dbReference type="Proteomes" id="UP000541535">
    <property type="component" value="Unassembled WGS sequence"/>
</dbReference>
<evidence type="ECO:0000313" key="7">
    <source>
        <dbReference type="Proteomes" id="UP000541535"/>
    </source>
</evidence>
<evidence type="ECO:0000256" key="1">
    <source>
        <dbReference type="ARBA" id="ARBA00009437"/>
    </source>
</evidence>
<dbReference type="InterPro" id="IPR000847">
    <property type="entry name" value="LysR_HTH_N"/>
</dbReference>
<evidence type="ECO:0000256" key="4">
    <source>
        <dbReference type="ARBA" id="ARBA00023163"/>
    </source>
</evidence>
<reference evidence="6 7" key="1">
    <citation type="submission" date="2020-08" db="EMBL/GenBank/DDBJ databases">
        <title>Genomic Encyclopedia of Type Strains, Phase III (KMG-III): the genomes of soil and plant-associated and newly described type strains.</title>
        <authorList>
            <person name="Whitman W."/>
        </authorList>
    </citation>
    <scope>NUCLEOTIDE SEQUENCE [LARGE SCALE GENOMIC DNA]</scope>
    <source>
        <strain evidence="6 7">CECT 8897</strain>
    </source>
</reference>
<proteinExistence type="inferred from homology"/>